<comment type="caution">
    <text evidence="4">The sequence shown here is derived from an EMBL/GenBank/DDBJ whole genome shotgun (WGS) entry which is preliminary data.</text>
</comment>
<dbReference type="PANTHER" id="PTHR18866">
    <property type="entry name" value="CARBOXYLASE:PYRUVATE/ACETYL-COA/PROPIONYL-COA CARBOXYLASE"/>
    <property type="match status" value="1"/>
</dbReference>
<evidence type="ECO:0000256" key="1">
    <source>
        <dbReference type="ARBA" id="ARBA00023267"/>
    </source>
</evidence>
<dbReference type="Proteomes" id="UP001432027">
    <property type="component" value="Unassembled WGS sequence"/>
</dbReference>
<keyword evidence="5" id="KW-1185">Reference proteome</keyword>
<dbReference type="GO" id="GO:0005739">
    <property type="term" value="C:mitochondrion"/>
    <property type="evidence" value="ECO:0007669"/>
    <property type="project" value="TreeGrafter"/>
</dbReference>
<proteinExistence type="predicted"/>
<evidence type="ECO:0000256" key="2">
    <source>
        <dbReference type="PROSITE-ProRule" id="PRU00409"/>
    </source>
</evidence>
<dbReference type="PROSITE" id="PS50975">
    <property type="entry name" value="ATP_GRASP"/>
    <property type="match status" value="1"/>
</dbReference>
<evidence type="ECO:0000313" key="5">
    <source>
        <dbReference type="Proteomes" id="UP001432027"/>
    </source>
</evidence>
<evidence type="ECO:0000313" key="4">
    <source>
        <dbReference type="EMBL" id="GMT04253.1"/>
    </source>
</evidence>
<dbReference type="PROSITE" id="PS00867">
    <property type="entry name" value="CPSASE_2"/>
    <property type="match status" value="1"/>
</dbReference>
<protein>
    <recommendedName>
        <fullName evidence="3">ATP-grasp domain-containing protein</fullName>
    </recommendedName>
</protein>
<dbReference type="PANTHER" id="PTHR18866:SF33">
    <property type="entry name" value="METHYLCROTONOYL-COA CARBOXYLASE SUBUNIT ALPHA, MITOCHONDRIAL-RELATED"/>
    <property type="match status" value="1"/>
</dbReference>
<name>A0AAV5UD87_9BILA</name>
<dbReference type="InterPro" id="IPR050856">
    <property type="entry name" value="Biotin_carboxylase_complex"/>
</dbReference>
<accession>A0AAV5UD87</accession>
<dbReference type="GO" id="GO:0005524">
    <property type="term" value="F:ATP binding"/>
    <property type="evidence" value="ECO:0007669"/>
    <property type="project" value="UniProtKB-UniRule"/>
</dbReference>
<reference evidence="4" key="1">
    <citation type="submission" date="2023-10" db="EMBL/GenBank/DDBJ databases">
        <title>Genome assembly of Pristionchus species.</title>
        <authorList>
            <person name="Yoshida K."/>
            <person name="Sommer R.J."/>
        </authorList>
    </citation>
    <scope>NUCLEOTIDE SEQUENCE</scope>
    <source>
        <strain evidence="4">RS0144</strain>
    </source>
</reference>
<dbReference type="AlphaFoldDB" id="A0AAV5UD87"/>
<dbReference type="GO" id="GO:0046872">
    <property type="term" value="F:metal ion binding"/>
    <property type="evidence" value="ECO:0007669"/>
    <property type="project" value="InterPro"/>
</dbReference>
<keyword evidence="2" id="KW-0547">Nucleotide-binding</keyword>
<dbReference type="GO" id="GO:0004658">
    <property type="term" value="F:propionyl-CoA carboxylase activity"/>
    <property type="evidence" value="ECO:0007669"/>
    <property type="project" value="TreeGrafter"/>
</dbReference>
<dbReference type="Pfam" id="PF02786">
    <property type="entry name" value="CPSase_L_D2"/>
    <property type="match status" value="1"/>
</dbReference>
<keyword evidence="1" id="KW-0092">Biotin</keyword>
<sequence length="103" mass="11742">ECSIQRRNQKVIEEAPSSFVTPEMRRAMGEQSVQLARAVGYDSAGTVEFLVDGKRNFYFLEMNTRLQVEHPITESITGIDIVQQMLRVSYGHKLNISQKEVPL</sequence>
<dbReference type="InterPro" id="IPR005479">
    <property type="entry name" value="CPAse_ATP-bd"/>
</dbReference>
<feature type="domain" description="ATP-grasp" evidence="3">
    <location>
        <begin position="20"/>
        <end position="90"/>
    </location>
</feature>
<gene>
    <name evidence="4" type="ORF">PENTCL1PPCAC_26427</name>
</gene>
<dbReference type="InterPro" id="IPR011761">
    <property type="entry name" value="ATP-grasp"/>
</dbReference>
<dbReference type="SUPFAM" id="SSF56059">
    <property type="entry name" value="Glutathione synthetase ATP-binding domain-like"/>
    <property type="match status" value="1"/>
</dbReference>
<keyword evidence="2" id="KW-0067">ATP-binding</keyword>
<feature type="non-terminal residue" evidence="4">
    <location>
        <position position="1"/>
    </location>
</feature>
<evidence type="ECO:0000259" key="3">
    <source>
        <dbReference type="PROSITE" id="PS50975"/>
    </source>
</evidence>
<feature type="non-terminal residue" evidence="4">
    <location>
        <position position="103"/>
    </location>
</feature>
<dbReference type="Gene3D" id="3.30.470.20">
    <property type="entry name" value="ATP-grasp fold, B domain"/>
    <property type="match status" value="1"/>
</dbReference>
<dbReference type="EMBL" id="BTSX01000006">
    <property type="protein sequence ID" value="GMT04253.1"/>
    <property type="molecule type" value="Genomic_DNA"/>
</dbReference>
<organism evidence="4 5">
    <name type="scientific">Pristionchus entomophagus</name>
    <dbReference type="NCBI Taxonomy" id="358040"/>
    <lineage>
        <taxon>Eukaryota</taxon>
        <taxon>Metazoa</taxon>
        <taxon>Ecdysozoa</taxon>
        <taxon>Nematoda</taxon>
        <taxon>Chromadorea</taxon>
        <taxon>Rhabditida</taxon>
        <taxon>Rhabditina</taxon>
        <taxon>Diplogasteromorpha</taxon>
        <taxon>Diplogasteroidea</taxon>
        <taxon>Neodiplogasteridae</taxon>
        <taxon>Pristionchus</taxon>
    </lineage>
</organism>